<dbReference type="EMBL" id="JAFBBP010000001">
    <property type="protein sequence ID" value="MBM7488853.1"/>
    <property type="molecule type" value="Genomic_DNA"/>
</dbReference>
<dbReference type="Proteomes" id="UP000764837">
    <property type="component" value="Unassembled WGS sequence"/>
</dbReference>
<organism evidence="2 3">
    <name type="scientific">Micromonospora luteifusca</name>
    <dbReference type="NCBI Taxonomy" id="709860"/>
    <lineage>
        <taxon>Bacteria</taxon>
        <taxon>Bacillati</taxon>
        <taxon>Actinomycetota</taxon>
        <taxon>Actinomycetes</taxon>
        <taxon>Micromonosporales</taxon>
        <taxon>Micromonosporaceae</taxon>
        <taxon>Micromonospora</taxon>
    </lineage>
</organism>
<comment type="caution">
    <text evidence="2">The sequence shown here is derived from an EMBL/GenBank/DDBJ whole genome shotgun (WGS) entry which is preliminary data.</text>
</comment>
<evidence type="ECO:0000313" key="2">
    <source>
        <dbReference type="EMBL" id="MBM7488853.1"/>
    </source>
</evidence>
<protein>
    <submittedName>
        <fullName evidence="2">Uncharacterized protein</fullName>
    </submittedName>
</protein>
<gene>
    <name evidence="2" type="ORF">JOD64_000075</name>
</gene>
<proteinExistence type="predicted"/>
<evidence type="ECO:0000313" key="3">
    <source>
        <dbReference type="Proteomes" id="UP000764837"/>
    </source>
</evidence>
<reference evidence="2 3" key="1">
    <citation type="submission" date="2021-01" db="EMBL/GenBank/DDBJ databases">
        <title>Sequencing the genomes of 1000 actinobacteria strains.</title>
        <authorList>
            <person name="Klenk H.-P."/>
        </authorList>
    </citation>
    <scope>NUCLEOTIDE SEQUENCE [LARGE SCALE GENOMIC DNA]</scope>
    <source>
        <strain evidence="2 3">DSM 100204</strain>
    </source>
</reference>
<accession>A0ABS2LKY6</accession>
<keyword evidence="3" id="KW-1185">Reference proteome</keyword>
<name>A0ABS2LKY6_9ACTN</name>
<evidence type="ECO:0000256" key="1">
    <source>
        <dbReference type="SAM" id="MobiDB-lite"/>
    </source>
</evidence>
<sequence length="49" mass="5182">MVNIGNTWSASLQATGALVQFDDATLKAVGGKDRRPSSLLGRNVPRPQS</sequence>
<feature type="region of interest" description="Disordered" evidence="1">
    <location>
        <begin position="29"/>
        <end position="49"/>
    </location>
</feature>